<dbReference type="InterPro" id="IPR020476">
    <property type="entry name" value="Nudix_hydrolase"/>
</dbReference>
<keyword evidence="5" id="KW-1185">Reference proteome</keyword>
<dbReference type="InterPro" id="IPR015797">
    <property type="entry name" value="NUDIX_hydrolase-like_dom_sf"/>
</dbReference>
<evidence type="ECO:0000256" key="1">
    <source>
        <dbReference type="ARBA" id="ARBA00022801"/>
    </source>
</evidence>
<dbReference type="CDD" id="cd18873">
    <property type="entry name" value="NUDIX_NadM_like"/>
    <property type="match status" value="1"/>
</dbReference>
<gene>
    <name evidence="4" type="ORF">SAMN05216233_13029</name>
</gene>
<dbReference type="PROSITE" id="PS00893">
    <property type="entry name" value="NUDIX_BOX"/>
    <property type="match status" value="1"/>
</dbReference>
<dbReference type="PANTHER" id="PTHR43736:SF1">
    <property type="entry name" value="DIHYDRONEOPTERIN TRIPHOSPHATE DIPHOSPHATASE"/>
    <property type="match status" value="1"/>
</dbReference>
<feature type="domain" description="Nudix hydrolase" evidence="3">
    <location>
        <begin position="12"/>
        <end position="127"/>
    </location>
</feature>
<dbReference type="GO" id="GO:0016787">
    <property type="term" value="F:hydrolase activity"/>
    <property type="evidence" value="ECO:0007669"/>
    <property type="project" value="UniProtKB-KW"/>
</dbReference>
<dbReference type="EMBL" id="FMUX01000030">
    <property type="protein sequence ID" value="SCY87299.1"/>
    <property type="molecule type" value="Genomic_DNA"/>
</dbReference>
<dbReference type="AlphaFoldDB" id="A0A1G5JHQ6"/>
<dbReference type="SUPFAM" id="SSF55811">
    <property type="entry name" value="Nudix"/>
    <property type="match status" value="1"/>
</dbReference>
<dbReference type="PANTHER" id="PTHR43736">
    <property type="entry name" value="ADP-RIBOSE PYROPHOSPHATASE"/>
    <property type="match status" value="1"/>
</dbReference>
<proteinExistence type="inferred from homology"/>
<evidence type="ECO:0000256" key="2">
    <source>
        <dbReference type="RuleBase" id="RU003476"/>
    </source>
</evidence>
<name>A0A1G5JHQ6_9BACT</name>
<dbReference type="Gene3D" id="3.90.79.10">
    <property type="entry name" value="Nucleoside Triphosphate Pyrophosphohydrolase"/>
    <property type="match status" value="1"/>
</dbReference>
<dbReference type="InterPro" id="IPR020084">
    <property type="entry name" value="NUDIX_hydrolase_CS"/>
</dbReference>
<protein>
    <submittedName>
        <fullName evidence="4">8-oxo-dGTP diphosphatase</fullName>
    </submittedName>
</protein>
<keyword evidence="1 2" id="KW-0378">Hydrolase</keyword>
<dbReference type="OrthoDB" id="9761969at2"/>
<comment type="similarity">
    <text evidence="2">Belongs to the Nudix hydrolase family.</text>
</comment>
<organism evidence="4 5">
    <name type="scientific">Desulfoluna spongiiphila</name>
    <dbReference type="NCBI Taxonomy" id="419481"/>
    <lineage>
        <taxon>Bacteria</taxon>
        <taxon>Pseudomonadati</taxon>
        <taxon>Thermodesulfobacteriota</taxon>
        <taxon>Desulfobacteria</taxon>
        <taxon>Desulfobacterales</taxon>
        <taxon>Desulfolunaceae</taxon>
        <taxon>Desulfoluna</taxon>
    </lineage>
</organism>
<sequence length="150" mass="16540">MTEHPRNPFLTVDALIETKGGIVLIRRKNPPYGWALPGGFVDYGESVEHAARREAQEETGLDVTLVRQFHTYSDPARDPRHHTVSVVFLATASSTPVGGDDAAEARIFDLNNLPDPIVFDHGRILADYARFKSGQAITEIFSPQGEASLR</sequence>
<evidence type="ECO:0000259" key="3">
    <source>
        <dbReference type="Pfam" id="PF00293"/>
    </source>
</evidence>
<dbReference type="PRINTS" id="PR00502">
    <property type="entry name" value="NUDIXFAMILY"/>
</dbReference>
<dbReference type="RefSeq" id="WP_092215487.1">
    <property type="nucleotide sequence ID" value="NZ_FMUX01000030.1"/>
</dbReference>
<evidence type="ECO:0000313" key="5">
    <source>
        <dbReference type="Proteomes" id="UP000198870"/>
    </source>
</evidence>
<dbReference type="Proteomes" id="UP000198870">
    <property type="component" value="Unassembled WGS sequence"/>
</dbReference>
<evidence type="ECO:0000313" key="4">
    <source>
        <dbReference type="EMBL" id="SCY87299.1"/>
    </source>
</evidence>
<dbReference type="InterPro" id="IPR000086">
    <property type="entry name" value="NUDIX_hydrolase_dom"/>
</dbReference>
<reference evidence="4 5" key="1">
    <citation type="submission" date="2016-10" db="EMBL/GenBank/DDBJ databases">
        <authorList>
            <person name="de Groot N.N."/>
        </authorList>
    </citation>
    <scope>NUCLEOTIDE SEQUENCE [LARGE SCALE GENOMIC DNA]</scope>
    <source>
        <strain evidence="4 5">AA1</strain>
    </source>
</reference>
<dbReference type="Pfam" id="PF00293">
    <property type="entry name" value="NUDIX"/>
    <property type="match status" value="1"/>
</dbReference>
<accession>A0A1G5JHQ6</accession>
<dbReference type="STRING" id="419481.SAMN05216233_13029"/>